<reference evidence="1" key="1">
    <citation type="submission" date="2022-04" db="EMBL/GenBank/DDBJ databases">
        <title>Genome of the entomopathogenic fungus Entomophthora muscae.</title>
        <authorList>
            <person name="Elya C."/>
            <person name="Lovett B.R."/>
            <person name="Lee E."/>
            <person name="Macias A.M."/>
            <person name="Hajek A.E."/>
            <person name="De Bivort B.L."/>
            <person name="Kasson M.T."/>
            <person name="De Fine Licht H.H."/>
            <person name="Stajich J.E."/>
        </authorList>
    </citation>
    <scope>NUCLEOTIDE SEQUENCE</scope>
    <source>
        <strain evidence="1">Berkeley</strain>
    </source>
</reference>
<name>A0ACC2SIY0_9FUNG</name>
<evidence type="ECO:0000313" key="2">
    <source>
        <dbReference type="Proteomes" id="UP001165960"/>
    </source>
</evidence>
<protein>
    <submittedName>
        <fullName evidence="1">Uncharacterized protein</fullName>
    </submittedName>
</protein>
<organism evidence="1 2">
    <name type="scientific">Entomophthora muscae</name>
    <dbReference type="NCBI Taxonomy" id="34485"/>
    <lineage>
        <taxon>Eukaryota</taxon>
        <taxon>Fungi</taxon>
        <taxon>Fungi incertae sedis</taxon>
        <taxon>Zoopagomycota</taxon>
        <taxon>Entomophthoromycotina</taxon>
        <taxon>Entomophthoromycetes</taxon>
        <taxon>Entomophthorales</taxon>
        <taxon>Entomophthoraceae</taxon>
        <taxon>Entomophthora</taxon>
    </lineage>
</organism>
<evidence type="ECO:0000313" key="1">
    <source>
        <dbReference type="EMBL" id="KAJ9062303.1"/>
    </source>
</evidence>
<accession>A0ACC2SIY0</accession>
<keyword evidence="2" id="KW-1185">Reference proteome</keyword>
<dbReference type="Proteomes" id="UP001165960">
    <property type="component" value="Unassembled WGS sequence"/>
</dbReference>
<proteinExistence type="predicted"/>
<comment type="caution">
    <text evidence="1">The sequence shown here is derived from an EMBL/GenBank/DDBJ whole genome shotgun (WGS) entry which is preliminary data.</text>
</comment>
<gene>
    <name evidence="1" type="ORF">DSO57_1012097</name>
</gene>
<sequence length="258" mass="27451">MTPATSPSLINEHSVVDNPPKDQTVMLDNTNNSSLSTNQMPINWMPKHSTQISREENEDAPAGVEYQAPGGYPEALTTTVRNAFASFPDNINRILVDPVSEDLSPNLGFSSGPKKELLACNTCSKLPFSSLVSSQEACPLPNTGIKPSPLRSLFYCLGNVNTLTLNLPLNSLKFSSPSQSEFTPAAGPLKSIIKPGNSFKEQEQGSVVVLINQNNRASPSGGLLNHQKLPQAGTSQTAGPSQASPAKFSLPNIIPNSP</sequence>
<dbReference type="EMBL" id="QTSX02005013">
    <property type="protein sequence ID" value="KAJ9062303.1"/>
    <property type="molecule type" value="Genomic_DNA"/>
</dbReference>